<accession>A0AAN7T6L1</accession>
<keyword evidence="6 10" id="KW-0378">Hydrolase</keyword>
<dbReference type="Proteomes" id="UP001309876">
    <property type="component" value="Unassembled WGS sequence"/>
</dbReference>
<keyword evidence="3" id="KW-0624">Polysaccharide degradation</keyword>
<dbReference type="PANTHER" id="PTHR33938:SF15">
    <property type="entry name" value="FERULOYL ESTERASE B-RELATED"/>
    <property type="match status" value="1"/>
</dbReference>
<reference evidence="11 12" key="1">
    <citation type="submission" date="2023-08" db="EMBL/GenBank/DDBJ databases">
        <title>Black Yeasts Isolated from many extreme environments.</title>
        <authorList>
            <person name="Coleine C."/>
            <person name="Stajich J.E."/>
            <person name="Selbmann L."/>
        </authorList>
    </citation>
    <scope>NUCLEOTIDE SEQUENCE [LARGE SCALE GENOMIC DNA]</scope>
    <source>
        <strain evidence="11 12">CCFEE 5910</strain>
    </source>
</reference>
<evidence type="ECO:0000256" key="6">
    <source>
        <dbReference type="ARBA" id="ARBA00022801"/>
    </source>
</evidence>
<keyword evidence="5 10" id="KW-0732">Signal</keyword>
<evidence type="ECO:0000313" key="11">
    <source>
        <dbReference type="EMBL" id="KAK5090410.1"/>
    </source>
</evidence>
<dbReference type="GO" id="GO:0046872">
    <property type="term" value="F:metal ion binding"/>
    <property type="evidence" value="ECO:0007669"/>
    <property type="project" value="UniProtKB-KW"/>
</dbReference>
<feature type="signal peptide" evidence="10">
    <location>
        <begin position="1"/>
        <end position="16"/>
    </location>
</feature>
<keyword evidence="8" id="KW-1015">Disulfide bond</keyword>
<evidence type="ECO:0000256" key="10">
    <source>
        <dbReference type="RuleBase" id="RU361238"/>
    </source>
</evidence>
<comment type="similarity">
    <text evidence="1 10">Belongs to the tannase family.</text>
</comment>
<evidence type="ECO:0000256" key="5">
    <source>
        <dbReference type="ARBA" id="ARBA00022729"/>
    </source>
</evidence>
<evidence type="ECO:0000256" key="9">
    <source>
        <dbReference type="ARBA" id="ARBA00034075"/>
    </source>
</evidence>
<keyword evidence="7" id="KW-0106">Calcium</keyword>
<keyword evidence="3" id="KW-0119">Carbohydrate metabolism</keyword>
<evidence type="ECO:0000256" key="1">
    <source>
        <dbReference type="ARBA" id="ARBA00006249"/>
    </source>
</evidence>
<sequence>MLLLCCLLTLAGVSYAQSFAEQCQSFRPSIPNVQVNVLEFVPKGTNLSLPYNDASCNQNWQSVYGTDFCRVAMDVRTSNTSNIILEAWLPTNWNGRFLSTGNGGLAGCIQYADIAYANMYNFAVVGANNGHNGTSGRPFLNSPGVVEDFAYRSIHTGVVVGKQLTEQFYSSPINHSYYLGCSTGGRQGMKSAQMFPEDFDGIVAGAPAFDFNHLTDWSGWLSLIAGTDNTSASFITRNLWTIINNEVIRQCDSIDGAVDGILEDPDLCQPKLETLLCSPDATNASACLNSGQYDRAVKLFEPLYNASGTLIYPRLQPGGHPGAYPLIFGGQIFQYTVDWFRYAVYKDPSWDPTTLDQADFTYLDKLDPYNISTWNGDLSPFASRGGKILTYHGLQDPIITSENSGRYYSHLSSTMRLPPSGIDEFYRYFRISGLSHCSGGPGAFDVGQRYLGRPADVSTPTNNVLQAIVSWVEDGQAPEYIEGIKWVNNNASQGVAFKRRHCRYPRRNVYTGTGNGTDENGWQCVF</sequence>
<organism evidence="11 12">
    <name type="scientific">Lithohypha guttulata</name>
    <dbReference type="NCBI Taxonomy" id="1690604"/>
    <lineage>
        <taxon>Eukaryota</taxon>
        <taxon>Fungi</taxon>
        <taxon>Dikarya</taxon>
        <taxon>Ascomycota</taxon>
        <taxon>Pezizomycotina</taxon>
        <taxon>Eurotiomycetes</taxon>
        <taxon>Chaetothyriomycetidae</taxon>
        <taxon>Chaetothyriales</taxon>
        <taxon>Trichomeriaceae</taxon>
        <taxon>Lithohypha</taxon>
    </lineage>
</organism>
<dbReference type="GO" id="GO:0045493">
    <property type="term" value="P:xylan catabolic process"/>
    <property type="evidence" value="ECO:0007669"/>
    <property type="project" value="UniProtKB-KW"/>
</dbReference>
<proteinExistence type="inferred from homology"/>
<keyword evidence="2" id="KW-0719">Serine esterase</keyword>
<gene>
    <name evidence="11" type="primary">faeB-1</name>
    <name evidence="11" type="ORF">LTR05_000582</name>
</gene>
<feature type="chain" id="PRO_5042671897" description="Carboxylic ester hydrolase" evidence="10">
    <location>
        <begin position="17"/>
        <end position="526"/>
    </location>
</feature>
<dbReference type="AlphaFoldDB" id="A0AAN7T6L1"/>
<keyword evidence="3" id="KW-0858">Xylan degradation</keyword>
<protein>
    <recommendedName>
        <fullName evidence="10">Carboxylic ester hydrolase</fullName>
        <ecNumber evidence="10">3.1.1.-</ecNumber>
    </recommendedName>
</protein>
<evidence type="ECO:0000256" key="7">
    <source>
        <dbReference type="ARBA" id="ARBA00022837"/>
    </source>
</evidence>
<dbReference type="Pfam" id="PF07519">
    <property type="entry name" value="Tannase"/>
    <property type="match status" value="1"/>
</dbReference>
<keyword evidence="12" id="KW-1185">Reference proteome</keyword>
<dbReference type="Gene3D" id="3.40.50.1820">
    <property type="entry name" value="alpha/beta hydrolase"/>
    <property type="match status" value="1"/>
</dbReference>
<comment type="caution">
    <text evidence="11">The sequence shown here is derived from an EMBL/GenBank/DDBJ whole genome shotgun (WGS) entry which is preliminary data.</text>
</comment>
<dbReference type="EC" id="3.1.1.-" evidence="10"/>
<dbReference type="EMBL" id="JAVRRJ010000001">
    <property type="protein sequence ID" value="KAK5090410.1"/>
    <property type="molecule type" value="Genomic_DNA"/>
</dbReference>
<evidence type="ECO:0000256" key="8">
    <source>
        <dbReference type="ARBA" id="ARBA00023157"/>
    </source>
</evidence>
<dbReference type="InterPro" id="IPR011118">
    <property type="entry name" value="Tannase/feruloyl_esterase"/>
</dbReference>
<dbReference type="InterPro" id="IPR029058">
    <property type="entry name" value="AB_hydrolase_fold"/>
</dbReference>
<dbReference type="GO" id="GO:0030600">
    <property type="term" value="F:feruloyl esterase activity"/>
    <property type="evidence" value="ECO:0007669"/>
    <property type="project" value="UniProtKB-EC"/>
</dbReference>
<evidence type="ECO:0000256" key="3">
    <source>
        <dbReference type="ARBA" id="ARBA00022651"/>
    </source>
</evidence>
<evidence type="ECO:0000313" key="12">
    <source>
        <dbReference type="Proteomes" id="UP001309876"/>
    </source>
</evidence>
<dbReference type="PANTHER" id="PTHR33938">
    <property type="entry name" value="FERULOYL ESTERASE B-RELATED"/>
    <property type="match status" value="1"/>
</dbReference>
<name>A0AAN7T6L1_9EURO</name>
<evidence type="ECO:0000256" key="4">
    <source>
        <dbReference type="ARBA" id="ARBA00022723"/>
    </source>
</evidence>
<dbReference type="SUPFAM" id="SSF53474">
    <property type="entry name" value="alpha/beta-Hydrolases"/>
    <property type="match status" value="1"/>
</dbReference>
<comment type="catalytic activity">
    <reaction evidence="9">
        <text>feruloyl-polysaccharide + H2O = ferulate + polysaccharide.</text>
        <dbReference type="EC" id="3.1.1.73"/>
    </reaction>
</comment>
<keyword evidence="4" id="KW-0479">Metal-binding</keyword>
<evidence type="ECO:0000256" key="2">
    <source>
        <dbReference type="ARBA" id="ARBA00022487"/>
    </source>
</evidence>